<name>A0A9D1E1L1_9BACT</name>
<dbReference type="Pfam" id="PF13369">
    <property type="entry name" value="Transglut_core2"/>
    <property type="match status" value="1"/>
</dbReference>
<gene>
    <name evidence="3" type="ORF">IAC94_04555</name>
</gene>
<proteinExistence type="inferred from homology"/>
<dbReference type="Proteomes" id="UP000886744">
    <property type="component" value="Unassembled WGS sequence"/>
</dbReference>
<evidence type="ECO:0000256" key="1">
    <source>
        <dbReference type="ARBA" id="ARBA00007100"/>
    </source>
</evidence>
<dbReference type="EMBL" id="DVHI01000058">
    <property type="protein sequence ID" value="HIR62776.1"/>
    <property type="molecule type" value="Genomic_DNA"/>
</dbReference>
<comment type="caution">
    <text evidence="3">The sequence shown here is derived from an EMBL/GenBank/DDBJ whole genome shotgun (WGS) entry which is preliminary data.</text>
</comment>
<feature type="domain" description="Protein SirB1 N-terminal" evidence="2">
    <location>
        <begin position="116"/>
        <end position="230"/>
    </location>
</feature>
<protein>
    <recommendedName>
        <fullName evidence="2">Protein SirB1 N-terminal domain-containing protein</fullName>
    </recommendedName>
</protein>
<dbReference type="AlphaFoldDB" id="A0A9D1E1L1"/>
<organism evidence="3 4">
    <name type="scientific">Candidatus Coprenecus avistercoris</name>
    <dbReference type="NCBI Taxonomy" id="2840730"/>
    <lineage>
        <taxon>Bacteria</taxon>
        <taxon>Pseudomonadati</taxon>
        <taxon>Bacteroidota</taxon>
        <taxon>Bacteroidia</taxon>
        <taxon>Bacteroidales</taxon>
        <taxon>Rikenellaceae</taxon>
        <taxon>Rikenellaceae incertae sedis</taxon>
        <taxon>Candidatus Coprenecus</taxon>
    </lineage>
</organism>
<evidence type="ECO:0000259" key="2">
    <source>
        <dbReference type="Pfam" id="PF13369"/>
    </source>
</evidence>
<evidence type="ECO:0000313" key="3">
    <source>
        <dbReference type="EMBL" id="HIR62776.1"/>
    </source>
</evidence>
<reference evidence="3" key="1">
    <citation type="submission" date="2020-10" db="EMBL/GenBank/DDBJ databases">
        <authorList>
            <person name="Gilroy R."/>
        </authorList>
    </citation>
    <scope>NUCLEOTIDE SEQUENCE</scope>
    <source>
        <strain evidence="3">ChiHjej13B12-12457</strain>
    </source>
</reference>
<evidence type="ECO:0000313" key="4">
    <source>
        <dbReference type="Proteomes" id="UP000886744"/>
    </source>
</evidence>
<accession>A0A9D1E1L1</accession>
<dbReference type="InterPro" id="IPR032698">
    <property type="entry name" value="SirB1_N"/>
</dbReference>
<comment type="similarity">
    <text evidence="1">Belongs to the UPF0162 family.</text>
</comment>
<reference evidence="3" key="2">
    <citation type="journal article" date="2021" name="PeerJ">
        <title>Extensive microbial diversity within the chicken gut microbiome revealed by metagenomics and culture.</title>
        <authorList>
            <person name="Gilroy R."/>
            <person name="Ravi A."/>
            <person name="Getino M."/>
            <person name="Pursley I."/>
            <person name="Horton D.L."/>
            <person name="Alikhan N.F."/>
            <person name="Baker D."/>
            <person name="Gharbi K."/>
            <person name="Hall N."/>
            <person name="Watson M."/>
            <person name="Adriaenssens E.M."/>
            <person name="Foster-Nyarko E."/>
            <person name="Jarju S."/>
            <person name="Secka A."/>
            <person name="Antonio M."/>
            <person name="Oren A."/>
            <person name="Chaudhuri R.R."/>
            <person name="La Ragione R."/>
            <person name="Hildebrand F."/>
            <person name="Pallen M.J."/>
        </authorList>
    </citation>
    <scope>NUCLEOTIDE SEQUENCE</scope>
    <source>
        <strain evidence="3">ChiHjej13B12-12457</strain>
    </source>
</reference>
<sequence length="271" mass="30846">MSRETESLLELLQDSDPVTQEKVRARLEELGWNAVYYGLQNLERVIPLPARRQVRRRLHDMSSVCAVNEVQTLLGEGDFFFVPEGLYSLTRVLLPEMSPAEFHDCYAAPAGDLVCELRDTMTAVEKVEMLNYIVFDRYGFKLSDDGWDGYETDVLIPEIMAGRRAGVVGITSVYFLLASYAGLPVYPVFPKEPGYYVAWFEGGRTLFSMDMGNKGRIAEPIPRRSWLDTDFMGTDRTILYLYATALRRFGRKPLTQLQASLLDRAVDSLRL</sequence>